<evidence type="ECO:0000313" key="2">
    <source>
        <dbReference type="EMBL" id="VTN13823.1"/>
    </source>
</evidence>
<name>A0A4U9DCS6_RAOTE</name>
<keyword evidence="1" id="KW-1133">Transmembrane helix</keyword>
<evidence type="ECO:0000256" key="1">
    <source>
        <dbReference type="SAM" id="Phobius"/>
    </source>
</evidence>
<keyword evidence="1" id="KW-0472">Membrane</keyword>
<feature type="transmembrane region" description="Helical" evidence="1">
    <location>
        <begin position="6"/>
        <end position="29"/>
    </location>
</feature>
<organism evidence="2 3">
    <name type="scientific">Raoultella terrigena</name>
    <name type="common">Klebsiella terrigena</name>
    <dbReference type="NCBI Taxonomy" id="577"/>
    <lineage>
        <taxon>Bacteria</taxon>
        <taxon>Pseudomonadati</taxon>
        <taxon>Pseudomonadota</taxon>
        <taxon>Gammaproteobacteria</taxon>
        <taxon>Enterobacterales</taxon>
        <taxon>Enterobacteriaceae</taxon>
        <taxon>Klebsiella/Raoultella group</taxon>
        <taxon>Raoultella</taxon>
    </lineage>
</organism>
<reference evidence="2 3" key="1">
    <citation type="submission" date="2019-04" db="EMBL/GenBank/DDBJ databases">
        <authorList>
            <consortium name="Pathogen Informatics"/>
        </authorList>
    </citation>
    <scope>NUCLEOTIDE SEQUENCE [LARGE SCALE GENOMIC DNA]</scope>
    <source>
        <strain evidence="2 3">NCTC9185</strain>
    </source>
</reference>
<sequence>MLKENLSLRWWVLVFLFDLHLIMVSKLVISFH</sequence>
<proteinExistence type="predicted"/>
<evidence type="ECO:0000313" key="3">
    <source>
        <dbReference type="Proteomes" id="UP000339249"/>
    </source>
</evidence>
<protein>
    <submittedName>
        <fullName evidence="2">Uncharacterized protein</fullName>
    </submittedName>
</protein>
<dbReference type="Proteomes" id="UP000339249">
    <property type="component" value="Unassembled WGS sequence"/>
</dbReference>
<keyword evidence="1" id="KW-0812">Transmembrane</keyword>
<gene>
    <name evidence="2" type="ORF">NCTC9185_05868</name>
</gene>
<dbReference type="AlphaFoldDB" id="A0A4U9DCS6"/>
<accession>A0A4U9DCS6</accession>
<dbReference type="EMBL" id="CABDVU010000001">
    <property type="protein sequence ID" value="VTN13823.1"/>
    <property type="molecule type" value="Genomic_DNA"/>
</dbReference>